<accession>A0A9P8EEY0</accession>
<reference evidence="2" key="2">
    <citation type="submission" date="2021-08" db="EMBL/GenBank/DDBJ databases">
        <authorList>
            <person name="Gostincar C."/>
            <person name="Sun X."/>
            <person name="Song Z."/>
            <person name="Gunde-Cimerman N."/>
        </authorList>
    </citation>
    <scope>NUCLEOTIDE SEQUENCE</scope>
    <source>
        <strain evidence="2">EXF-9911</strain>
    </source>
</reference>
<feature type="coiled-coil region" evidence="1">
    <location>
        <begin position="7"/>
        <end position="34"/>
    </location>
</feature>
<dbReference type="AlphaFoldDB" id="A0A9P8EEY0"/>
<gene>
    <name evidence="2" type="ORF">KCU76_g9072</name>
</gene>
<evidence type="ECO:0000256" key="1">
    <source>
        <dbReference type="SAM" id="Coils"/>
    </source>
</evidence>
<evidence type="ECO:0000313" key="2">
    <source>
        <dbReference type="EMBL" id="KAG9689166.1"/>
    </source>
</evidence>
<reference evidence="2" key="1">
    <citation type="journal article" date="2021" name="J Fungi (Basel)">
        <title>Virulence traits and population genomics of the black yeast Aureobasidium melanogenum.</title>
        <authorList>
            <person name="Cernosa A."/>
            <person name="Sun X."/>
            <person name="Gostincar C."/>
            <person name="Fang C."/>
            <person name="Gunde-Cimerman N."/>
            <person name="Song Z."/>
        </authorList>
    </citation>
    <scope>NUCLEOTIDE SEQUENCE</scope>
    <source>
        <strain evidence="2">EXF-9911</strain>
    </source>
</reference>
<comment type="caution">
    <text evidence="2">The sequence shown here is derived from an EMBL/GenBank/DDBJ whole genome shotgun (WGS) entry which is preliminary data.</text>
</comment>
<evidence type="ECO:0000313" key="3">
    <source>
        <dbReference type="Proteomes" id="UP000779574"/>
    </source>
</evidence>
<keyword evidence="1" id="KW-0175">Coiled coil</keyword>
<protein>
    <submittedName>
        <fullName evidence="2">Uncharacterized protein</fullName>
    </submittedName>
</protein>
<organism evidence="2 3">
    <name type="scientific">Aureobasidium melanogenum</name>
    <name type="common">Aureobasidium pullulans var. melanogenum</name>
    <dbReference type="NCBI Taxonomy" id="46634"/>
    <lineage>
        <taxon>Eukaryota</taxon>
        <taxon>Fungi</taxon>
        <taxon>Dikarya</taxon>
        <taxon>Ascomycota</taxon>
        <taxon>Pezizomycotina</taxon>
        <taxon>Dothideomycetes</taxon>
        <taxon>Dothideomycetidae</taxon>
        <taxon>Dothideales</taxon>
        <taxon>Saccotheciaceae</taxon>
        <taxon>Aureobasidium</taxon>
    </lineage>
</organism>
<proteinExistence type="predicted"/>
<dbReference type="OrthoDB" id="10422155at2759"/>
<feature type="non-terminal residue" evidence="2">
    <location>
        <position position="147"/>
    </location>
</feature>
<dbReference type="Proteomes" id="UP000779574">
    <property type="component" value="Unassembled WGS sequence"/>
</dbReference>
<name>A0A9P8EEY0_AURME</name>
<dbReference type="EMBL" id="JAHFXF010000368">
    <property type="protein sequence ID" value="KAG9689166.1"/>
    <property type="molecule type" value="Genomic_DNA"/>
</dbReference>
<sequence length="147" mass="16976">MSADAVDADLRTALERYRSRVAQLNRNMLDILIEGQLVSPDTTDREEVEMVLDEEWNVDDNMPFYDTIKMTKDLCAKLSDGTQPTLPEEQRTQLFAKLEDKLQDRVAAEFRPLRLPDDFKQPISARYQSNIPTLDELRPRCIGKADM</sequence>